<dbReference type="Proteomes" id="UP000269396">
    <property type="component" value="Unassembled WGS sequence"/>
</dbReference>
<proteinExistence type="predicted"/>
<accession>A0A183PV32</accession>
<protein>
    <submittedName>
        <fullName evidence="1">Uncharacterized protein</fullName>
    </submittedName>
</protein>
<gene>
    <name evidence="1" type="ORF">SMTD_LOCUS18218</name>
</gene>
<dbReference type="EMBL" id="UZAL01040087">
    <property type="protein sequence ID" value="VDP76490.1"/>
    <property type="molecule type" value="Genomic_DNA"/>
</dbReference>
<sequence length="103" mass="11689">MAIRQMKSRKAARPNNISAEALKSDTEVTANMMYVSFRKIWDKEQEPLKEGYLIKISKKDLSKCENYRGITLLSVPGKVSDNVAVPDEIFGRRPISRSTGWTP</sequence>
<name>A0A183PV32_9TREM</name>
<keyword evidence="2" id="KW-1185">Reference proteome</keyword>
<evidence type="ECO:0000313" key="2">
    <source>
        <dbReference type="Proteomes" id="UP000269396"/>
    </source>
</evidence>
<reference evidence="1 2" key="1">
    <citation type="submission" date="2018-11" db="EMBL/GenBank/DDBJ databases">
        <authorList>
            <consortium name="Pathogen Informatics"/>
        </authorList>
    </citation>
    <scope>NUCLEOTIDE SEQUENCE [LARGE SCALE GENOMIC DNA]</scope>
    <source>
        <strain>Denwood</strain>
        <strain evidence="2">Zambia</strain>
    </source>
</reference>
<dbReference type="AlphaFoldDB" id="A0A183PV32"/>
<evidence type="ECO:0000313" key="1">
    <source>
        <dbReference type="EMBL" id="VDP76490.1"/>
    </source>
</evidence>
<dbReference type="STRING" id="31246.A0A183PV32"/>
<organism evidence="1 2">
    <name type="scientific">Schistosoma mattheei</name>
    <dbReference type="NCBI Taxonomy" id="31246"/>
    <lineage>
        <taxon>Eukaryota</taxon>
        <taxon>Metazoa</taxon>
        <taxon>Spiralia</taxon>
        <taxon>Lophotrochozoa</taxon>
        <taxon>Platyhelminthes</taxon>
        <taxon>Trematoda</taxon>
        <taxon>Digenea</taxon>
        <taxon>Strigeidida</taxon>
        <taxon>Schistosomatoidea</taxon>
        <taxon>Schistosomatidae</taxon>
        <taxon>Schistosoma</taxon>
    </lineage>
</organism>